<sequence length="273" mass="30046">MSSFVDATRLIGESGRLTAQLQPDWEIWGPNGGYLSAIALRAAGTVAPAGHRPVSYAGQYLSSPKTAEIEVVVELVKPGRTAACVNVRLVQNGRTSLQAQVWTTGKDAGPEHLDLPRPTVPPPHALPPFEHYMPPDHVPHPFWNHIQGRPVKFLKEGEVDPRGAVSESWYRINDFAPTDDAFLDHARMVLLIDTLPWPTYHRSQVQRPLPFIAPSLDLTVWFHDRPGKADWLFVDSYAPASKAGLIHGGARIWSEDGRLLASGGSQLLVVEGR</sequence>
<dbReference type="AlphaFoldDB" id="A0A975IXB8"/>
<dbReference type="EMBL" id="CP073078">
    <property type="protein sequence ID" value="QUD89236.1"/>
    <property type="molecule type" value="Genomic_DNA"/>
</dbReference>
<dbReference type="KEGG" id="caul:KCG34_04970"/>
<proteinExistence type="predicted"/>
<evidence type="ECO:0000313" key="3">
    <source>
        <dbReference type="EMBL" id="QUD89236.1"/>
    </source>
</evidence>
<protein>
    <submittedName>
        <fullName evidence="3">Thioesterase family protein</fullName>
    </submittedName>
</protein>
<feature type="domain" description="Acyl-CoA thioesterase-like C-terminal" evidence="2">
    <location>
        <begin position="150"/>
        <end position="263"/>
    </location>
</feature>
<keyword evidence="4" id="KW-1185">Reference proteome</keyword>
<dbReference type="Gene3D" id="2.40.160.210">
    <property type="entry name" value="Acyl-CoA thioesterase, double hotdog domain"/>
    <property type="match status" value="1"/>
</dbReference>
<dbReference type="InterPro" id="IPR029069">
    <property type="entry name" value="HotDog_dom_sf"/>
</dbReference>
<dbReference type="InterPro" id="IPR052389">
    <property type="entry name" value="Sec_Metab_Biosynth-Assoc"/>
</dbReference>
<dbReference type="SUPFAM" id="SSF54637">
    <property type="entry name" value="Thioesterase/thiol ester dehydrase-isomerase"/>
    <property type="match status" value="2"/>
</dbReference>
<dbReference type="InterPro" id="IPR049450">
    <property type="entry name" value="ACOT8-like_C"/>
</dbReference>
<dbReference type="PANTHER" id="PTHR38110:SF1">
    <property type="entry name" value="THIOESTERASE DOMAIN-CONTAINING PROTEIN"/>
    <property type="match status" value="1"/>
</dbReference>
<name>A0A975IXB8_9CAUL</name>
<organism evidence="3 4">
    <name type="scientific">Phenylobacterium montanum</name>
    <dbReference type="NCBI Taxonomy" id="2823693"/>
    <lineage>
        <taxon>Bacteria</taxon>
        <taxon>Pseudomonadati</taxon>
        <taxon>Pseudomonadota</taxon>
        <taxon>Alphaproteobacteria</taxon>
        <taxon>Caulobacterales</taxon>
        <taxon>Caulobacteraceae</taxon>
        <taxon>Phenylobacterium</taxon>
    </lineage>
</organism>
<dbReference type="PANTHER" id="PTHR38110">
    <property type="entry name" value="CHROMOSOME 23, WHOLE GENOME SHOTGUN SEQUENCE"/>
    <property type="match status" value="1"/>
</dbReference>
<reference evidence="3" key="1">
    <citation type="submission" date="2021-04" db="EMBL/GenBank/DDBJ databases">
        <title>The complete genome sequence of Caulobacter sp. S6.</title>
        <authorList>
            <person name="Tang Y."/>
            <person name="Ouyang W."/>
            <person name="Liu Q."/>
            <person name="Huang B."/>
            <person name="Guo Z."/>
            <person name="Lei P."/>
        </authorList>
    </citation>
    <scope>NUCLEOTIDE SEQUENCE</scope>
    <source>
        <strain evidence="3">S6</strain>
    </source>
</reference>
<evidence type="ECO:0000259" key="1">
    <source>
        <dbReference type="Pfam" id="PF13622"/>
    </source>
</evidence>
<dbReference type="Proteomes" id="UP000676409">
    <property type="component" value="Chromosome"/>
</dbReference>
<dbReference type="InterPro" id="IPR042171">
    <property type="entry name" value="Acyl-CoA_hotdog"/>
</dbReference>
<dbReference type="RefSeq" id="WP_211939288.1">
    <property type="nucleotide sequence ID" value="NZ_CP073078.1"/>
</dbReference>
<gene>
    <name evidence="3" type="ORF">KCG34_04970</name>
</gene>
<feature type="domain" description="Acyl-CoA thioesterase-like N-terminal HotDog" evidence="1">
    <location>
        <begin position="22"/>
        <end position="103"/>
    </location>
</feature>
<dbReference type="InterPro" id="IPR049449">
    <property type="entry name" value="TesB_ACOT8-like_N"/>
</dbReference>
<evidence type="ECO:0000259" key="2">
    <source>
        <dbReference type="Pfam" id="PF20789"/>
    </source>
</evidence>
<dbReference type="Pfam" id="PF20789">
    <property type="entry name" value="4HBT_3C"/>
    <property type="match status" value="1"/>
</dbReference>
<evidence type="ECO:0000313" key="4">
    <source>
        <dbReference type="Proteomes" id="UP000676409"/>
    </source>
</evidence>
<accession>A0A975IXB8</accession>
<dbReference type="Pfam" id="PF13622">
    <property type="entry name" value="4HBT_3"/>
    <property type="match status" value="1"/>
</dbReference>